<dbReference type="AlphaFoldDB" id="A0AAD8PG53"/>
<dbReference type="EMBL" id="JAVEPI010000001">
    <property type="protein sequence ID" value="KAK1444709.1"/>
    <property type="molecule type" value="Genomic_DNA"/>
</dbReference>
<dbReference type="Proteomes" id="UP001230268">
    <property type="component" value="Unassembled WGS sequence"/>
</dbReference>
<dbReference type="InterPro" id="IPR036249">
    <property type="entry name" value="Thioredoxin-like_sf"/>
</dbReference>
<keyword evidence="2" id="KW-1185">Reference proteome</keyword>
<dbReference type="Gene3D" id="3.40.30.10">
    <property type="entry name" value="Glutaredoxin"/>
    <property type="match status" value="1"/>
</dbReference>
<accession>A0AAD8PG53</accession>
<proteinExistence type="predicted"/>
<gene>
    <name evidence="1" type="ORF">BgAZ_106150</name>
</gene>
<evidence type="ECO:0000313" key="2">
    <source>
        <dbReference type="Proteomes" id="UP001230268"/>
    </source>
</evidence>
<organism evidence="1 2">
    <name type="scientific">Babesia gibsoni</name>
    <dbReference type="NCBI Taxonomy" id="33632"/>
    <lineage>
        <taxon>Eukaryota</taxon>
        <taxon>Sar</taxon>
        <taxon>Alveolata</taxon>
        <taxon>Apicomplexa</taxon>
        <taxon>Aconoidasida</taxon>
        <taxon>Piroplasmida</taxon>
        <taxon>Babesiidae</taxon>
        <taxon>Babesia</taxon>
    </lineage>
</organism>
<comment type="caution">
    <text evidence="1">The sequence shown here is derived from an EMBL/GenBank/DDBJ whole genome shotgun (WGS) entry which is preliminary data.</text>
</comment>
<dbReference type="SUPFAM" id="SSF52833">
    <property type="entry name" value="Thioredoxin-like"/>
    <property type="match status" value="1"/>
</dbReference>
<evidence type="ECO:0000313" key="1">
    <source>
        <dbReference type="EMBL" id="KAK1444709.1"/>
    </source>
</evidence>
<protein>
    <submittedName>
        <fullName evidence="1">Uncharacterized protein</fullName>
    </submittedName>
</protein>
<reference evidence="1" key="1">
    <citation type="submission" date="2023-08" db="EMBL/GenBank/DDBJ databases">
        <title>Draft sequence of the Babesia gibsoni genome.</title>
        <authorList>
            <person name="Yamagishi J.Y."/>
            <person name="Xuan X.X."/>
        </authorList>
    </citation>
    <scope>NUCLEOTIDE SEQUENCE</scope>
    <source>
        <strain evidence="1">Azabu</strain>
    </source>
</reference>
<name>A0AAD8PG53_BABGI</name>
<sequence>MRMLSGSFALPSRLACARAAGVFSGRALSRTPLPGQGVLSNYRYNHSVSEICSRISTLGSPFRVQERENVRVVNDFDEFHSTVYSLPDRPSAKTEDLVVTVFISKQNTASLSVLDCVDKLSQEFPENRFLVVDVDQVPRAAYDADLQQLPAALLSFGGDVHRALVQETNGYPPGFKGTMQWQLGPPEAASMPAVECVLPERFYKSVKAGIMAFRKSFNGRKIAKMTSRCGTHNYTHGIDTDNLNAKRVGWPTE</sequence>